<dbReference type="PANTHER" id="PTHR34580">
    <property type="match status" value="1"/>
</dbReference>
<dbReference type="Pfam" id="PF13280">
    <property type="entry name" value="WYL"/>
    <property type="match status" value="1"/>
</dbReference>
<dbReference type="InterPro" id="IPR026881">
    <property type="entry name" value="WYL_dom"/>
</dbReference>
<dbReference type="PROSITE" id="PS51000">
    <property type="entry name" value="HTH_DEOR_2"/>
    <property type="match status" value="1"/>
</dbReference>
<sequence length="317" mass="36137">MRADRLLSLLLLLQNHGQMTSRELAELLEVSERTIHRDMEALSAAGIPVFAERGSHGGWKLAEGYRTTLTGLSTKEIQSLLLIRPTELLHDLGLKDRFEAAFQKLLAATPPTARDDAESVRQLIHIDGAGWHQSDEAFPFLPVVQEAVWARQKLLIRYQREEGVVERIVQPLGLVAKRNVWYMVAEVNGEYRNYRISRLQSAQLLEEKFERPEAFDLGRYWEQSTSAFKASLPVYPARLLLTETGLSRIRQERFAKIIQAHPAENDRFDTDVQFQILDSACEIVLGLGAHVEVLEPLELRQRVIAEAIAIFSLYEKK</sequence>
<dbReference type="EMBL" id="CP098755">
    <property type="protein sequence ID" value="USG68354.1"/>
    <property type="molecule type" value="Genomic_DNA"/>
</dbReference>
<dbReference type="InterPro" id="IPR036390">
    <property type="entry name" value="WH_DNA-bd_sf"/>
</dbReference>
<evidence type="ECO:0000256" key="3">
    <source>
        <dbReference type="ARBA" id="ARBA00023163"/>
    </source>
</evidence>
<dbReference type="InterPro" id="IPR057727">
    <property type="entry name" value="WCX_dom"/>
</dbReference>
<dbReference type="SMART" id="SM00420">
    <property type="entry name" value="HTH_DEOR"/>
    <property type="match status" value="1"/>
</dbReference>
<dbReference type="InterPro" id="IPR028349">
    <property type="entry name" value="PafC-like"/>
</dbReference>
<reference evidence="5" key="1">
    <citation type="submission" date="2022-06" db="EMBL/GenBank/DDBJ databases">
        <title>Genome sequencing of Brevibacillus sp. BB3-R1.</title>
        <authorList>
            <person name="Heo J."/>
            <person name="Lee D."/>
            <person name="Won M."/>
            <person name="Han B.-H."/>
            <person name="Hong S.-B."/>
            <person name="Kwon S.-W."/>
        </authorList>
    </citation>
    <scope>NUCLEOTIDE SEQUENCE</scope>
    <source>
        <strain evidence="5">BB3-R1</strain>
    </source>
</reference>
<dbReference type="InterPro" id="IPR051534">
    <property type="entry name" value="CBASS_pafABC_assoc_protein"/>
</dbReference>
<keyword evidence="1" id="KW-0805">Transcription regulation</keyword>
<gene>
    <name evidence="5" type="ORF">NDK47_06205</name>
</gene>
<dbReference type="InterPro" id="IPR018356">
    <property type="entry name" value="Tscrpt_reg_HTH_DeoR_CS"/>
</dbReference>
<dbReference type="Pfam" id="PF08279">
    <property type="entry name" value="HTH_11"/>
    <property type="match status" value="1"/>
</dbReference>
<dbReference type="InterPro" id="IPR013196">
    <property type="entry name" value="HTH_11"/>
</dbReference>
<dbReference type="Pfam" id="PF25583">
    <property type="entry name" value="WCX"/>
    <property type="match status" value="1"/>
</dbReference>
<dbReference type="PROSITE" id="PS52050">
    <property type="entry name" value="WYL"/>
    <property type="match status" value="1"/>
</dbReference>
<accession>A0ABY4WNV7</accession>
<dbReference type="SUPFAM" id="SSF46785">
    <property type="entry name" value="Winged helix' DNA-binding domain"/>
    <property type="match status" value="1"/>
</dbReference>
<evidence type="ECO:0000256" key="2">
    <source>
        <dbReference type="ARBA" id="ARBA00023125"/>
    </source>
</evidence>
<feature type="domain" description="HTH deoR-type" evidence="4">
    <location>
        <begin position="2"/>
        <end position="61"/>
    </location>
</feature>
<dbReference type="PROSITE" id="PS00894">
    <property type="entry name" value="HTH_DEOR_1"/>
    <property type="match status" value="1"/>
</dbReference>
<proteinExistence type="predicted"/>
<evidence type="ECO:0000313" key="5">
    <source>
        <dbReference type="EMBL" id="USG68354.1"/>
    </source>
</evidence>
<keyword evidence="3" id="KW-0804">Transcription</keyword>
<organism evidence="5 6">
    <name type="scientific">Brevibacillus ruminantium</name>
    <dbReference type="NCBI Taxonomy" id="2950604"/>
    <lineage>
        <taxon>Bacteria</taxon>
        <taxon>Bacillati</taxon>
        <taxon>Bacillota</taxon>
        <taxon>Bacilli</taxon>
        <taxon>Bacillales</taxon>
        <taxon>Paenibacillaceae</taxon>
        <taxon>Brevibacillus</taxon>
    </lineage>
</organism>
<keyword evidence="6" id="KW-1185">Reference proteome</keyword>
<dbReference type="Proteomes" id="UP001056500">
    <property type="component" value="Chromosome"/>
</dbReference>
<evidence type="ECO:0000259" key="4">
    <source>
        <dbReference type="PROSITE" id="PS51000"/>
    </source>
</evidence>
<dbReference type="RefSeq" id="WP_251876017.1">
    <property type="nucleotide sequence ID" value="NZ_CP098755.1"/>
</dbReference>
<dbReference type="InterPro" id="IPR036388">
    <property type="entry name" value="WH-like_DNA-bd_sf"/>
</dbReference>
<dbReference type="InterPro" id="IPR001034">
    <property type="entry name" value="DeoR_HTH"/>
</dbReference>
<dbReference type="Gene3D" id="1.10.10.10">
    <property type="entry name" value="Winged helix-like DNA-binding domain superfamily/Winged helix DNA-binding domain"/>
    <property type="match status" value="1"/>
</dbReference>
<evidence type="ECO:0000313" key="6">
    <source>
        <dbReference type="Proteomes" id="UP001056500"/>
    </source>
</evidence>
<keyword evidence="2" id="KW-0238">DNA-binding</keyword>
<name>A0ABY4WNV7_9BACL</name>
<dbReference type="PANTHER" id="PTHR34580:SF1">
    <property type="entry name" value="PROTEIN PAFC"/>
    <property type="match status" value="1"/>
</dbReference>
<protein>
    <submittedName>
        <fullName evidence="5">YafY family transcriptional regulator</fullName>
    </submittedName>
</protein>
<evidence type="ECO:0000256" key="1">
    <source>
        <dbReference type="ARBA" id="ARBA00023015"/>
    </source>
</evidence>
<dbReference type="PIRSF" id="PIRSF016838">
    <property type="entry name" value="PafC"/>
    <property type="match status" value="1"/>
</dbReference>